<dbReference type="Proteomes" id="UP000784294">
    <property type="component" value="Unassembled WGS sequence"/>
</dbReference>
<feature type="region of interest" description="Disordered" evidence="1">
    <location>
        <begin position="1"/>
        <end position="23"/>
    </location>
</feature>
<name>A0A3S5BM59_9PLAT</name>
<dbReference type="AlphaFoldDB" id="A0A3S5BM59"/>
<keyword evidence="3" id="KW-1185">Reference proteome</keyword>
<evidence type="ECO:0000313" key="2">
    <source>
        <dbReference type="EMBL" id="VEL08946.1"/>
    </source>
</evidence>
<reference evidence="2" key="1">
    <citation type="submission" date="2018-11" db="EMBL/GenBank/DDBJ databases">
        <authorList>
            <consortium name="Pathogen Informatics"/>
        </authorList>
    </citation>
    <scope>NUCLEOTIDE SEQUENCE</scope>
</reference>
<accession>A0A3S5BM59</accession>
<sequence>MCGLSVDGSVGRSMGQPVRRQRQRRAQAPADWCSRCGGVCLGLAPCASLACTRRAEAAGPTCCTRGRHQTDRQAEVPAPRGTDTDRGVRLSAFVGPACTACAAHPLRRGPSRACRRTSLSHFTYSRSNGPHSERRMTGNWPELDGKFNNLTATWRPLEQNNSAQTRRCVDRKLARI</sequence>
<feature type="region of interest" description="Disordered" evidence="1">
    <location>
        <begin position="62"/>
        <end position="86"/>
    </location>
</feature>
<gene>
    <name evidence="2" type="ORF">PXEA_LOCUS2386</name>
</gene>
<proteinExistence type="predicted"/>
<protein>
    <submittedName>
        <fullName evidence="2">Uncharacterized protein</fullName>
    </submittedName>
</protein>
<evidence type="ECO:0000313" key="3">
    <source>
        <dbReference type="Proteomes" id="UP000784294"/>
    </source>
</evidence>
<evidence type="ECO:0000256" key="1">
    <source>
        <dbReference type="SAM" id="MobiDB-lite"/>
    </source>
</evidence>
<dbReference type="EMBL" id="CAAALY010005121">
    <property type="protein sequence ID" value="VEL08946.1"/>
    <property type="molecule type" value="Genomic_DNA"/>
</dbReference>
<comment type="caution">
    <text evidence="2">The sequence shown here is derived from an EMBL/GenBank/DDBJ whole genome shotgun (WGS) entry which is preliminary data.</text>
</comment>
<organism evidence="2 3">
    <name type="scientific">Protopolystoma xenopodis</name>
    <dbReference type="NCBI Taxonomy" id="117903"/>
    <lineage>
        <taxon>Eukaryota</taxon>
        <taxon>Metazoa</taxon>
        <taxon>Spiralia</taxon>
        <taxon>Lophotrochozoa</taxon>
        <taxon>Platyhelminthes</taxon>
        <taxon>Monogenea</taxon>
        <taxon>Polyopisthocotylea</taxon>
        <taxon>Polystomatidea</taxon>
        <taxon>Polystomatidae</taxon>
        <taxon>Protopolystoma</taxon>
    </lineage>
</organism>